<dbReference type="AlphaFoldDB" id="A0A9P8S2A3"/>
<reference evidence="1 2" key="1">
    <citation type="journal article" date="2014" name="PLoS Genet.">
        <title>The Genome of Spironucleus salmonicida Highlights a Fish Pathogen Adapted to Fluctuating Environments.</title>
        <authorList>
            <person name="Xu F."/>
            <person name="Jerlstrom-Hultqvist J."/>
            <person name="Einarsson E."/>
            <person name="Astvaldsson A."/>
            <person name="Svard S.G."/>
            <person name="Andersson J.O."/>
        </authorList>
    </citation>
    <scope>NUCLEOTIDE SEQUENCE [LARGE SCALE GENOMIC DNA]</scope>
    <source>
        <strain evidence="1 2">ATCC 50377</strain>
    </source>
</reference>
<proteinExistence type="predicted"/>
<dbReference type="EMBL" id="AUWU02000001">
    <property type="protein sequence ID" value="KAH0577790.1"/>
    <property type="molecule type" value="Genomic_DNA"/>
</dbReference>
<evidence type="ECO:0000313" key="1">
    <source>
        <dbReference type="EMBL" id="KAH0577790.1"/>
    </source>
</evidence>
<dbReference type="Proteomes" id="UP000018208">
    <property type="component" value="Unassembled WGS sequence"/>
</dbReference>
<dbReference type="GeneID" id="94295167"/>
<evidence type="ECO:0000313" key="2">
    <source>
        <dbReference type="Proteomes" id="UP000018208"/>
    </source>
</evidence>
<gene>
    <name evidence="1" type="ORF">SS50377_21144</name>
</gene>
<protein>
    <submittedName>
        <fullName evidence="1">Uncharacterized protein</fullName>
    </submittedName>
</protein>
<comment type="caution">
    <text evidence="1">The sequence shown here is derived from an EMBL/GenBank/DDBJ whole genome shotgun (WGS) entry which is preliminary data.</text>
</comment>
<dbReference type="KEGG" id="ssao:94295167"/>
<sequence length="407" mass="48051">MILDMQDPVIHIACDRLGVTQNQLNMPSDDKFVNQPNPKVLYFEAVKFVNSVQNHVMLEVAKMRQKGITEAEWNHVGSPQDFPFKIFTNKGKPVDNKKKVVIENRFAHVLQLEQDKINKTQQYLDNRDQNSQNQLMKVKNQQQMQSKYLNMVFNDAIKTAENVINNGEVKRSNLRNSLNGQDQLRQYYMQQDKDHQDNNRQMRSAVHSQKIQTANKIVKGIEQDRQIQRENVKQKQEKYIQERCLQKEKLLEKVVDANMHHSQQVNQHCQSVRLSEKLNSQIKRQKQEQKEFQSSCNIQDMKMSQHAELESTKSLHKQYLEDKYQQFKEMEQVKKDCKVLYFQTKDEVAALNLTGTGAKIVKDRQLVQTVNSVRDQKSQWMRDQIKANIEYKKNIYDTFKDDVPFVM</sequence>
<name>A0A9P8S2A3_9EUKA</name>
<keyword evidence="2" id="KW-1185">Reference proteome</keyword>
<accession>A0A9P8S2A3</accession>
<organism evidence="1 2">
    <name type="scientific">Spironucleus salmonicida</name>
    <dbReference type="NCBI Taxonomy" id="348837"/>
    <lineage>
        <taxon>Eukaryota</taxon>
        <taxon>Metamonada</taxon>
        <taxon>Diplomonadida</taxon>
        <taxon>Hexamitidae</taxon>
        <taxon>Hexamitinae</taxon>
        <taxon>Spironucleus</taxon>
    </lineage>
</organism>
<dbReference type="RefSeq" id="XP_067768563.1">
    <property type="nucleotide sequence ID" value="XM_067905081.1"/>
</dbReference>